<name>A0A143PNH9_LUTPR</name>
<dbReference type="Proteomes" id="UP000076079">
    <property type="component" value="Chromosome"/>
</dbReference>
<feature type="signal peptide" evidence="1">
    <location>
        <begin position="1"/>
        <end position="21"/>
    </location>
</feature>
<dbReference type="RefSeq" id="WP_110171448.1">
    <property type="nucleotide sequence ID" value="NZ_CP015136.1"/>
</dbReference>
<dbReference type="KEGG" id="abac:LuPra_02944"/>
<evidence type="ECO:0000313" key="4">
    <source>
        <dbReference type="Proteomes" id="UP000076079"/>
    </source>
</evidence>
<dbReference type="Gene3D" id="2.60.40.10">
    <property type="entry name" value="Immunoglobulins"/>
    <property type="match status" value="1"/>
</dbReference>
<evidence type="ECO:0000259" key="2">
    <source>
        <dbReference type="Pfam" id="PF10633"/>
    </source>
</evidence>
<dbReference type="InterPro" id="IPR003737">
    <property type="entry name" value="GlcNAc_PI_deacetylase-related"/>
</dbReference>
<protein>
    <submittedName>
        <fullName evidence="3">Mycothiol conjugate amidase Mca</fullName>
    </submittedName>
</protein>
<dbReference type="SUPFAM" id="SSF52317">
    <property type="entry name" value="Class I glutamine amidotransferase-like"/>
    <property type="match status" value="1"/>
</dbReference>
<dbReference type="InterPro" id="IPR013783">
    <property type="entry name" value="Ig-like_fold"/>
</dbReference>
<dbReference type="AlphaFoldDB" id="A0A143PNH9"/>
<reference evidence="3 4" key="1">
    <citation type="journal article" date="2016" name="Genome Announc.">
        <title>First Complete Genome Sequence of a Subdivision 6 Acidobacterium Strain.</title>
        <authorList>
            <person name="Huang S."/>
            <person name="Vieira S."/>
            <person name="Bunk B."/>
            <person name="Riedel T."/>
            <person name="Sproer C."/>
            <person name="Overmann J."/>
        </authorList>
    </citation>
    <scope>NUCLEOTIDE SEQUENCE [LARGE SCALE GENOMIC DNA]</scope>
    <source>
        <strain evidence="4">DSM 100886 HEG_-6_39</strain>
    </source>
</reference>
<reference evidence="4" key="2">
    <citation type="submission" date="2016-04" db="EMBL/GenBank/DDBJ databases">
        <title>First Complete Genome Sequence of a Subdivision 6 Acidobacterium.</title>
        <authorList>
            <person name="Huang S."/>
            <person name="Vieira S."/>
            <person name="Bunk B."/>
            <person name="Riedel T."/>
            <person name="Sproeer C."/>
            <person name="Overmann J."/>
        </authorList>
    </citation>
    <scope>NUCLEOTIDE SEQUENCE [LARGE SCALE GENOMIC DNA]</scope>
    <source>
        <strain evidence="4">DSM 100886 HEG_-6_39</strain>
    </source>
</reference>
<dbReference type="InterPro" id="IPR029062">
    <property type="entry name" value="Class_I_gatase-like"/>
</dbReference>
<keyword evidence="4" id="KW-1185">Reference proteome</keyword>
<dbReference type="OrthoDB" id="9759749at2"/>
<feature type="chain" id="PRO_5007511726" evidence="1">
    <location>
        <begin position="22"/>
        <end position="887"/>
    </location>
</feature>
<dbReference type="Gene3D" id="3.40.50.10320">
    <property type="entry name" value="LmbE-like"/>
    <property type="match status" value="1"/>
</dbReference>
<organism evidence="3 4">
    <name type="scientific">Luteitalea pratensis</name>
    <dbReference type="NCBI Taxonomy" id="1855912"/>
    <lineage>
        <taxon>Bacteria</taxon>
        <taxon>Pseudomonadati</taxon>
        <taxon>Acidobacteriota</taxon>
        <taxon>Vicinamibacteria</taxon>
        <taxon>Vicinamibacterales</taxon>
        <taxon>Vicinamibacteraceae</taxon>
        <taxon>Luteitalea</taxon>
    </lineage>
</organism>
<gene>
    <name evidence="3" type="ORF">LuPra_02944</name>
</gene>
<keyword evidence="1" id="KW-0732">Signal</keyword>
<dbReference type="InterPro" id="IPR018905">
    <property type="entry name" value="A-galactase_NEW3"/>
</dbReference>
<dbReference type="EMBL" id="CP015136">
    <property type="protein sequence ID" value="AMY09720.1"/>
    <property type="molecule type" value="Genomic_DNA"/>
</dbReference>
<accession>A0A143PNH9</accession>
<dbReference type="Pfam" id="PF10633">
    <property type="entry name" value="NPCBM_assoc"/>
    <property type="match status" value="1"/>
</dbReference>
<dbReference type="STRING" id="1855912.LuPra_02944"/>
<dbReference type="InterPro" id="IPR024078">
    <property type="entry name" value="LmbE-like_dom_sf"/>
</dbReference>
<dbReference type="Gene3D" id="3.40.50.880">
    <property type="match status" value="1"/>
</dbReference>
<sequence precursor="true">MNIPAGVVGLALALSLVSVSAQVRAPYSEGAAGLIQKLQRLSTTASAMHTGAHPDDEDSALLARLARGDHARVAYLSLNRGEGGQNVLGPEFYEALGVIRTEELLQARSLDGGDQFFTRVVDFGYTVNMPETERKWGGRDVPVADMVRVIRMYRPLVVDSRFSGTAADGHGNHQLAGALTPLAVKAAADPTRFPEQLKEGLRPWQVKKLYVGMRFGPNQPDPPTLTLPTGLLDPALGRSYAQIAAEGRSQHKTQEMGGALLHGPQSTGLRLVESVVPRVEKEQSVFDGIDTSIPGLAALAGLPAGSLAAPLAAMDAAAREALDDVDVRAPAGVLPRLARGLKAARDARTAVAAVAASADARADATFLLDQEIRQYEEAMLHASGVHVEALATTETIVPGGQANVSVRAFVPEGVTVTVGAPTLDLPQGWSQTPLAEAPQFGGRGFMARFLREQPTQQASFTVTAAADAPVTQPYWLERAHGGRPPTPAEERGDVYAWKAAGPAHVPFAPPIATGHAQLSLAGTELAITVPVQFRIIDPVRGELRRAFEVVPALSVHVTPGMDVVSLDRAGEARNVSVRIESLAPSAQSGSVALQLPDGWTAEPQGVSFSVEQAGQSATVGFTLKAPAGVRAGTYLFTALATVEGKHPYASALRTIAYPHIQTHRLYEPARFDLRLVDVQVAPVTLGYIMGTGDEVPEGLKRLGVPVTLLTPNDVASGDLGRFDTIMVGVRASEVRPDFVANHSRLLDYVRNGGTLIVQEQHEVYSQKNLPPFPAEIGSRVTDEEAPVTILVPTHQVFTTPNRITLEDFKHWRQERNAYGFAKFDAQYTPLLESHDPWDTEQKGGLVYARIGKGHYVYSAYSWFRELPDGVPGAYRLVANLVSLGAKK</sequence>
<feature type="domain" description="Alpha-galactosidase NEW3" evidence="2">
    <location>
        <begin position="585"/>
        <end position="641"/>
    </location>
</feature>
<dbReference type="PATRIC" id="fig|1813736.3.peg.3139"/>
<proteinExistence type="predicted"/>
<dbReference type="Pfam" id="PF02585">
    <property type="entry name" value="PIG-L"/>
    <property type="match status" value="1"/>
</dbReference>
<dbReference type="CDD" id="cd03143">
    <property type="entry name" value="A4_beta-galactosidase_middle_domain"/>
    <property type="match status" value="1"/>
</dbReference>
<evidence type="ECO:0000313" key="3">
    <source>
        <dbReference type="EMBL" id="AMY09720.1"/>
    </source>
</evidence>
<evidence type="ECO:0000256" key="1">
    <source>
        <dbReference type="SAM" id="SignalP"/>
    </source>
</evidence>
<dbReference type="SUPFAM" id="SSF102588">
    <property type="entry name" value="LmbE-like"/>
    <property type="match status" value="1"/>
</dbReference>